<dbReference type="PANTHER" id="PTHR13738:SF1">
    <property type="entry name" value="TROPONIN I"/>
    <property type="match status" value="1"/>
</dbReference>
<dbReference type="GO" id="GO:0005819">
    <property type="term" value="C:spindle"/>
    <property type="evidence" value="ECO:0007669"/>
    <property type="project" value="UniProtKB-SubCell"/>
</dbReference>
<evidence type="ECO:0000313" key="9">
    <source>
        <dbReference type="EMBL" id="JAT52633.1"/>
    </source>
</evidence>
<evidence type="ECO:0000256" key="4">
    <source>
        <dbReference type="ARBA" id="ARBA00022490"/>
    </source>
</evidence>
<feature type="domain" description="Inner centromere protein ARK-binding" evidence="8">
    <location>
        <begin position="811"/>
        <end position="864"/>
    </location>
</feature>
<gene>
    <name evidence="9" type="primary">SEC3_1</name>
    <name evidence="9" type="ORF">g.61632</name>
</gene>
<feature type="region of interest" description="Disordered" evidence="7">
    <location>
        <begin position="39"/>
        <end position="61"/>
    </location>
</feature>
<keyword evidence="5" id="KW-0206">Cytoskeleton</keyword>
<feature type="region of interest" description="Disordered" evidence="7">
    <location>
        <begin position="648"/>
        <end position="715"/>
    </location>
</feature>
<dbReference type="PANTHER" id="PTHR13738">
    <property type="entry name" value="TROPONIN I"/>
    <property type="match status" value="1"/>
</dbReference>
<feature type="compositionally biased region" description="Basic and acidic residues" evidence="7">
    <location>
        <begin position="128"/>
        <end position="140"/>
    </location>
</feature>
<evidence type="ECO:0000256" key="3">
    <source>
        <dbReference type="ARBA" id="ARBA00010042"/>
    </source>
</evidence>
<feature type="region of interest" description="Disordered" evidence="7">
    <location>
        <begin position="118"/>
        <end position="144"/>
    </location>
</feature>
<feature type="non-terminal residue" evidence="9">
    <location>
        <position position="1"/>
    </location>
</feature>
<organism evidence="9">
    <name type="scientific">Anthurium amnicola</name>
    <dbReference type="NCBI Taxonomy" id="1678845"/>
    <lineage>
        <taxon>Eukaryota</taxon>
        <taxon>Viridiplantae</taxon>
        <taxon>Streptophyta</taxon>
        <taxon>Embryophyta</taxon>
        <taxon>Tracheophyta</taxon>
        <taxon>Spermatophyta</taxon>
        <taxon>Magnoliopsida</taxon>
        <taxon>Liliopsida</taxon>
        <taxon>Araceae</taxon>
        <taxon>Pothoideae</taxon>
        <taxon>Potheae</taxon>
        <taxon>Anthurium</taxon>
    </lineage>
</organism>
<accession>A0A1D1YDD2</accession>
<feature type="compositionally biased region" description="Basic and acidic residues" evidence="7">
    <location>
        <begin position="648"/>
        <end position="661"/>
    </location>
</feature>
<evidence type="ECO:0000256" key="7">
    <source>
        <dbReference type="SAM" id="MobiDB-lite"/>
    </source>
</evidence>
<feature type="compositionally biased region" description="Basic and acidic residues" evidence="7">
    <location>
        <begin position="669"/>
        <end position="713"/>
    </location>
</feature>
<evidence type="ECO:0000256" key="6">
    <source>
        <dbReference type="ARBA" id="ARBA00023242"/>
    </source>
</evidence>
<dbReference type="AlphaFoldDB" id="A0A1D1YDD2"/>
<comment type="subcellular location">
    <subcellularLocation>
        <location evidence="2">Cytoplasm</location>
        <location evidence="2">Cytoskeleton</location>
        <location evidence="2">Spindle</location>
    </subcellularLocation>
    <subcellularLocation>
        <location evidence="1">Nucleus</location>
    </subcellularLocation>
</comment>
<evidence type="ECO:0000256" key="1">
    <source>
        <dbReference type="ARBA" id="ARBA00004123"/>
    </source>
</evidence>
<dbReference type="InterPro" id="IPR050875">
    <property type="entry name" value="Troponin_I"/>
</dbReference>
<evidence type="ECO:0000256" key="2">
    <source>
        <dbReference type="ARBA" id="ARBA00004186"/>
    </source>
</evidence>
<evidence type="ECO:0000256" key="5">
    <source>
        <dbReference type="ARBA" id="ARBA00023212"/>
    </source>
</evidence>
<keyword evidence="6" id="KW-0539">Nucleus</keyword>
<dbReference type="InterPro" id="IPR005635">
    <property type="entry name" value="Inner_centromere_prot_ARK-bd"/>
</dbReference>
<dbReference type="Pfam" id="PF03941">
    <property type="entry name" value="INCENP_ARK-bind"/>
    <property type="match status" value="1"/>
</dbReference>
<keyword evidence="4" id="KW-0963">Cytoplasm</keyword>
<reference evidence="9" key="1">
    <citation type="submission" date="2015-07" db="EMBL/GenBank/DDBJ databases">
        <title>Transcriptome Assembly of Anthurium amnicola.</title>
        <authorList>
            <person name="Suzuki J."/>
        </authorList>
    </citation>
    <scope>NUCLEOTIDE SEQUENCE</scope>
</reference>
<evidence type="ECO:0000259" key="8">
    <source>
        <dbReference type="Pfam" id="PF03941"/>
    </source>
</evidence>
<dbReference type="EMBL" id="GDJX01015303">
    <property type="protein sequence ID" value="JAT52633.1"/>
    <property type="molecule type" value="Transcribed_RNA"/>
</dbReference>
<sequence>GDFGTALGKEKQCISCGTYKDVTTSKSSACNDVQCSRQSGKLGMSENRDSKRRKVDSKENNLLSSSPVLGFKPLYSDEDDNCSLNKGSRNALETCERKDCCVLKEVEVDLPYSCHKTPSEVLPQSKTTESDSHLKSKEEDGMSSSYLQRMHEETSLDCHVGSQVDGDSTNCSMDDGEISESLGSPLDLKEPVTVEDATNLLDIPNTLISECLESTCIEEILDGTKSNDEMVYPLFLSSVAASHSGNKDLGISEETMPELEGFSIQSPIMGNGFIFDDPNLQHLTRERATTLEKLRGSMNTLTPFSCLSTKHRIHRVPDVCQSLPGELFKCMNFEDHIQSNGTDNNDIKAAKDGNLADTYLNTVANFNGTLLGRSGSHSMPSCRNQFFYNGTRAPCSPPVEKFSQKIYLERKGGALDRIGSNPELTCFRIDENAISLEENVCIDEFQDSPKERFNSREKGFLSSRKALTDVTSIYQNAPAVGSKEEKSLDHDILGFAKSEPSFPSNMNDKQSLENGCGSHVRCEVENKENKSLSMGGNKVQKVVVSLPNRGGKVSMKAGVQKRSQAILEKKANNVVSNISSFIPLVRQKQQLAAPITGKRDIKVKALEAAEAAKRVAEKREVERKMKKEAARLERMRLEQENARQLELKQKQKEEEKKKKEASIAARKRQREEERKEKQRKRNCIEGLRHRKDNEERVHAEEKELQHKAAEEKQRKGKVLAEAGGMHHKEEKGPHIAEGVKLAEVDQDCINNAGVVQNGGNSLQFCGAHKDTNVSQKVVRSSSESHHTMHDKNISLKENRQSQSYEISPYRDSDDEDGEDDKKHKKKFIPSWSRGEILHELLISQRHVDPTKIFCRKSSFDLSEVLSSRIRQRGF</sequence>
<name>A0A1D1YDD2_9ARAE</name>
<feature type="compositionally biased region" description="Basic and acidic residues" evidence="7">
    <location>
        <begin position="782"/>
        <end position="799"/>
    </location>
</feature>
<dbReference type="GO" id="GO:0005634">
    <property type="term" value="C:nucleus"/>
    <property type="evidence" value="ECO:0007669"/>
    <property type="project" value="UniProtKB-SubCell"/>
</dbReference>
<proteinExistence type="inferred from homology"/>
<comment type="similarity">
    <text evidence="3">Belongs to the INCENP family.</text>
</comment>
<protein>
    <submittedName>
        <fullName evidence="9">Exocyst complex component SEC3</fullName>
    </submittedName>
</protein>
<feature type="region of interest" description="Disordered" evidence="7">
    <location>
        <begin position="775"/>
        <end position="826"/>
    </location>
</feature>